<reference evidence="5" key="1">
    <citation type="submission" date="2018-07" db="EMBL/GenBank/DDBJ databases">
        <title>Genome sequencing of Paracoccus sp. SC2-6.</title>
        <authorList>
            <person name="Heo J."/>
            <person name="Kim S.-J."/>
            <person name="Kwon S.-W."/>
        </authorList>
    </citation>
    <scope>NUCLEOTIDE SEQUENCE [LARGE SCALE GENOMIC DNA]</scope>
    <source>
        <strain evidence="5">SC2-6</strain>
    </source>
</reference>
<evidence type="ECO:0000313" key="5">
    <source>
        <dbReference type="Proteomes" id="UP000252023"/>
    </source>
</evidence>
<organism evidence="4 5">
    <name type="scientific">Paracoccus suum</name>
    <dbReference type="NCBI Taxonomy" id="2259340"/>
    <lineage>
        <taxon>Bacteria</taxon>
        <taxon>Pseudomonadati</taxon>
        <taxon>Pseudomonadota</taxon>
        <taxon>Alphaproteobacteria</taxon>
        <taxon>Rhodobacterales</taxon>
        <taxon>Paracoccaceae</taxon>
        <taxon>Paracoccus</taxon>
    </lineage>
</organism>
<evidence type="ECO:0000259" key="3">
    <source>
        <dbReference type="Pfam" id="PF03061"/>
    </source>
</evidence>
<dbReference type="OrthoDB" id="9808429at2"/>
<accession>A0A344PID6</accession>
<dbReference type="InterPro" id="IPR014166">
    <property type="entry name" value="Tol-Pal_acyl-CoA_thioesterase"/>
</dbReference>
<dbReference type="AlphaFoldDB" id="A0A344PID6"/>
<dbReference type="SUPFAM" id="SSF54637">
    <property type="entry name" value="Thioesterase/thiol ester dehydrase-isomerase"/>
    <property type="match status" value="1"/>
</dbReference>
<dbReference type="Pfam" id="PF03061">
    <property type="entry name" value="4HBT"/>
    <property type="match status" value="1"/>
</dbReference>
<dbReference type="KEGG" id="pars:DRW48_05100"/>
<dbReference type="InterPro" id="IPR050563">
    <property type="entry name" value="4-hydroxybenzoyl-CoA_TE"/>
</dbReference>
<proteinExistence type="inferred from homology"/>
<dbReference type="PANTHER" id="PTHR31793">
    <property type="entry name" value="4-HYDROXYBENZOYL-COA THIOESTERASE FAMILY MEMBER"/>
    <property type="match status" value="1"/>
</dbReference>
<feature type="domain" description="Thioesterase" evidence="3">
    <location>
        <begin position="18"/>
        <end position="100"/>
    </location>
</feature>
<dbReference type="InterPro" id="IPR029069">
    <property type="entry name" value="HotDog_dom_sf"/>
</dbReference>
<dbReference type="GO" id="GO:0047617">
    <property type="term" value="F:fatty acyl-CoA hydrolase activity"/>
    <property type="evidence" value="ECO:0007669"/>
    <property type="project" value="TreeGrafter"/>
</dbReference>
<dbReference type="EMBL" id="CP030918">
    <property type="protein sequence ID" value="AXC49141.1"/>
    <property type="molecule type" value="Genomic_DNA"/>
</dbReference>
<keyword evidence="2" id="KW-0378">Hydrolase</keyword>
<dbReference type="PIRSF" id="PIRSF003230">
    <property type="entry name" value="YbgC"/>
    <property type="match status" value="1"/>
</dbReference>
<dbReference type="InterPro" id="IPR006683">
    <property type="entry name" value="Thioestr_dom"/>
</dbReference>
<protein>
    <submittedName>
        <fullName evidence="4">Tol-pal system-associated acyl-CoA thioesterase</fullName>
    </submittedName>
</protein>
<gene>
    <name evidence="4" type="primary">ybgC</name>
    <name evidence="4" type="ORF">DRW48_05100</name>
</gene>
<comment type="similarity">
    <text evidence="1">Belongs to the 4-hydroxybenzoyl-CoA thioesterase family.</text>
</comment>
<dbReference type="CDD" id="cd00586">
    <property type="entry name" value="4HBT"/>
    <property type="match status" value="1"/>
</dbReference>
<dbReference type="PANTHER" id="PTHR31793:SF37">
    <property type="entry name" value="ACYL-COA THIOESTER HYDROLASE YBGC"/>
    <property type="match status" value="1"/>
</dbReference>
<dbReference type="InterPro" id="IPR006684">
    <property type="entry name" value="YbgC/YbaW"/>
</dbReference>
<dbReference type="NCBIfam" id="TIGR02799">
    <property type="entry name" value="thio_ybgC"/>
    <property type="match status" value="1"/>
</dbReference>
<dbReference type="Proteomes" id="UP000252023">
    <property type="component" value="Chromosome"/>
</dbReference>
<sequence>MSHSLQVRVYYEDTDLAGIVYYANYLKFIERGRSEWLRAAGIDQAGLKAATGTVFAVRRIEADYLAPARFDDLLTVQSRLTSHSPARVVMAQRVLRADTPLFEAQVTVVAIGPGGRPVRLPQGLVAALQ</sequence>
<evidence type="ECO:0000256" key="1">
    <source>
        <dbReference type="ARBA" id="ARBA00005953"/>
    </source>
</evidence>
<dbReference type="NCBIfam" id="TIGR00051">
    <property type="entry name" value="YbgC/FadM family acyl-CoA thioesterase"/>
    <property type="match status" value="1"/>
</dbReference>
<keyword evidence="5" id="KW-1185">Reference proteome</keyword>
<dbReference type="RefSeq" id="WP_114075460.1">
    <property type="nucleotide sequence ID" value="NZ_CP030918.1"/>
</dbReference>
<dbReference type="FunFam" id="3.10.129.10:FF:000004">
    <property type="entry name" value="Tol-pal system-associated acyl-CoA thioesterase"/>
    <property type="match status" value="1"/>
</dbReference>
<evidence type="ECO:0000313" key="4">
    <source>
        <dbReference type="EMBL" id="AXC49141.1"/>
    </source>
</evidence>
<name>A0A344PID6_9RHOB</name>
<dbReference type="Gene3D" id="3.10.129.10">
    <property type="entry name" value="Hotdog Thioesterase"/>
    <property type="match status" value="1"/>
</dbReference>
<evidence type="ECO:0000256" key="2">
    <source>
        <dbReference type="ARBA" id="ARBA00022801"/>
    </source>
</evidence>